<sequence length="63" mass="7140">MQIQPTAFAILIGFALLSSAILLKKNDFESCFSELAQHRLENSEERMWAHFTARICSGIEPNN</sequence>
<dbReference type="EMBL" id="ALJF01000006">
    <property type="protein sequence ID" value="EKF59950.1"/>
    <property type="molecule type" value="Genomic_DNA"/>
</dbReference>
<protein>
    <submittedName>
        <fullName evidence="1">Uncharacterized protein</fullName>
    </submittedName>
</protein>
<dbReference type="AlphaFoldDB" id="K2Q448"/>
<dbReference type="PATRIC" id="fig|1156935.5.peg.1532"/>
<name>K2Q448_9HYPH</name>
<dbReference type="RefSeq" id="WP_006725521.1">
    <property type="nucleotide sequence ID" value="NZ_ALJF01000006.1"/>
</dbReference>
<gene>
    <name evidence="1" type="ORF">QWE_07626</name>
</gene>
<proteinExistence type="predicted"/>
<evidence type="ECO:0000313" key="2">
    <source>
        <dbReference type="Proteomes" id="UP000007123"/>
    </source>
</evidence>
<comment type="caution">
    <text evidence="1">The sequence shown here is derived from an EMBL/GenBank/DDBJ whole genome shotgun (WGS) entry which is preliminary data.</text>
</comment>
<evidence type="ECO:0000313" key="1">
    <source>
        <dbReference type="EMBL" id="EKF59950.1"/>
    </source>
</evidence>
<organism evidence="1 2">
    <name type="scientific">Agrobacterium albertimagni AOL15</name>
    <dbReference type="NCBI Taxonomy" id="1156935"/>
    <lineage>
        <taxon>Bacteria</taxon>
        <taxon>Pseudomonadati</taxon>
        <taxon>Pseudomonadota</taxon>
        <taxon>Alphaproteobacteria</taxon>
        <taxon>Hyphomicrobiales</taxon>
        <taxon>Rhizobiaceae</taxon>
        <taxon>Rhizobium/Agrobacterium group</taxon>
        <taxon>Agrobacterium</taxon>
    </lineage>
</organism>
<dbReference type="Proteomes" id="UP000007123">
    <property type="component" value="Unassembled WGS sequence"/>
</dbReference>
<accession>K2Q448</accession>
<reference evidence="1 2" key="1">
    <citation type="journal article" date="2012" name="J. Bacteriol.">
        <title>Draft Genome Sequence of Agrobacterium albertimagni Strain AOL15.</title>
        <authorList>
            <person name="Trimble W.L."/>
            <person name="Phung le T."/>
            <person name="Meyer F."/>
            <person name="Gilbert J.A."/>
            <person name="Silver S."/>
        </authorList>
    </citation>
    <scope>NUCLEOTIDE SEQUENCE [LARGE SCALE GENOMIC DNA]</scope>
    <source>
        <strain evidence="1 2">AOL15</strain>
    </source>
</reference>
<keyword evidence="2" id="KW-1185">Reference proteome</keyword>